<feature type="domain" description="Response regulatory" evidence="3">
    <location>
        <begin position="1"/>
        <end position="113"/>
    </location>
</feature>
<accession>A0ABX1TIR0</accession>
<dbReference type="PANTHER" id="PTHR43367">
    <property type="match status" value="1"/>
</dbReference>
<feature type="coiled-coil region" evidence="2">
    <location>
        <begin position="109"/>
        <end position="139"/>
    </location>
</feature>
<gene>
    <name evidence="5" type="ORF">E4P82_08745</name>
</gene>
<reference evidence="5 6" key="1">
    <citation type="submission" date="2019-03" db="EMBL/GenBank/DDBJ databases">
        <title>Metabolic reconstructions from genomes of highly enriched 'Candidatus Accumulibacter' and 'Candidatus Competibacter' bioreactor populations.</title>
        <authorList>
            <person name="Annavajhala M.K."/>
            <person name="Welles L."/>
            <person name="Abbas B."/>
            <person name="Sorokin D."/>
            <person name="Park H."/>
            <person name="Van Loosdrecht M."/>
            <person name="Chandran K."/>
        </authorList>
    </citation>
    <scope>NUCLEOTIDE SEQUENCE [LARGE SCALE GENOMIC DNA]</scope>
    <source>
        <strain evidence="5 6">SBR_G</strain>
    </source>
</reference>
<sequence length="187" mass="21319">MLIDAHSGRSAILEQALSDAGYRIAIRIVSTDRLLQQVRDIKPDVILIDIDLPDRDTLEQLRDVGRNQPKPIVMFAERSDPETTAAALRAGVSAYVVDDLNPRRLKPIMDVAIARFREYQALRRELEETRNQLADRKIVEKAKGLLMKQRNLSEQEAYQSLRKLAMDRNQRVGEVARTVVSLLEMLS</sequence>
<proteinExistence type="predicted"/>
<feature type="modified residue" description="4-aspartylphosphate" evidence="1">
    <location>
        <position position="49"/>
    </location>
</feature>
<evidence type="ECO:0000256" key="1">
    <source>
        <dbReference type="PROSITE-ProRule" id="PRU00169"/>
    </source>
</evidence>
<evidence type="ECO:0000259" key="4">
    <source>
        <dbReference type="PROSITE" id="PS50921"/>
    </source>
</evidence>
<keyword evidence="1" id="KW-0597">Phosphoprotein</keyword>
<dbReference type="SUPFAM" id="SSF52172">
    <property type="entry name" value="CheY-like"/>
    <property type="match status" value="1"/>
</dbReference>
<dbReference type="PIRSF" id="PIRSF036382">
    <property type="entry name" value="RR_antiterm"/>
    <property type="match status" value="1"/>
</dbReference>
<comment type="caution">
    <text evidence="5">The sequence shown here is derived from an EMBL/GenBank/DDBJ whole genome shotgun (WGS) entry which is preliminary data.</text>
</comment>
<evidence type="ECO:0000259" key="3">
    <source>
        <dbReference type="PROSITE" id="PS50110"/>
    </source>
</evidence>
<dbReference type="InterPro" id="IPR005561">
    <property type="entry name" value="ANTAR"/>
</dbReference>
<dbReference type="Gene3D" id="3.40.50.2300">
    <property type="match status" value="1"/>
</dbReference>
<dbReference type="InterPro" id="IPR001789">
    <property type="entry name" value="Sig_transdc_resp-reg_receiver"/>
</dbReference>
<dbReference type="InterPro" id="IPR036388">
    <property type="entry name" value="WH-like_DNA-bd_sf"/>
</dbReference>
<organism evidence="5 6">
    <name type="scientific">Candidatus Competibacter phosphatis</name>
    <dbReference type="NCBI Taxonomy" id="221280"/>
    <lineage>
        <taxon>Bacteria</taxon>
        <taxon>Pseudomonadati</taxon>
        <taxon>Pseudomonadota</taxon>
        <taxon>Gammaproteobacteria</taxon>
        <taxon>Candidatus Competibacteraceae</taxon>
        <taxon>Candidatus Competibacter</taxon>
    </lineage>
</organism>
<dbReference type="EMBL" id="SPMZ01000023">
    <property type="protein sequence ID" value="NMQ19270.1"/>
    <property type="molecule type" value="Genomic_DNA"/>
</dbReference>
<dbReference type="InterPro" id="IPR011006">
    <property type="entry name" value="CheY-like_superfamily"/>
</dbReference>
<dbReference type="Proteomes" id="UP000760480">
    <property type="component" value="Unassembled WGS sequence"/>
</dbReference>
<dbReference type="Pfam" id="PF03861">
    <property type="entry name" value="ANTAR"/>
    <property type="match status" value="1"/>
</dbReference>
<evidence type="ECO:0000313" key="6">
    <source>
        <dbReference type="Proteomes" id="UP000760480"/>
    </source>
</evidence>
<dbReference type="PANTHER" id="PTHR43367:SF1">
    <property type="entry name" value="TWO-COMPONENT RESPONSE REGULATOR-LIKE APRR6-RELATED"/>
    <property type="match status" value="1"/>
</dbReference>
<dbReference type="InterPro" id="IPR008327">
    <property type="entry name" value="Sig_transdc_resp-reg_antiterm"/>
</dbReference>
<evidence type="ECO:0000313" key="5">
    <source>
        <dbReference type="EMBL" id="NMQ19270.1"/>
    </source>
</evidence>
<dbReference type="SMART" id="SM00448">
    <property type="entry name" value="REC"/>
    <property type="match status" value="1"/>
</dbReference>
<keyword evidence="6" id="KW-1185">Reference proteome</keyword>
<keyword evidence="2" id="KW-0175">Coiled coil</keyword>
<feature type="domain" description="ANTAR" evidence="4">
    <location>
        <begin position="119"/>
        <end position="180"/>
    </location>
</feature>
<dbReference type="PROSITE" id="PS50110">
    <property type="entry name" value="RESPONSE_REGULATORY"/>
    <property type="match status" value="1"/>
</dbReference>
<dbReference type="Pfam" id="PF00072">
    <property type="entry name" value="Response_reg"/>
    <property type="match status" value="1"/>
</dbReference>
<name>A0ABX1TIR0_9GAMM</name>
<dbReference type="RefSeq" id="WP_169248531.1">
    <property type="nucleotide sequence ID" value="NZ_SPMZ01000023.1"/>
</dbReference>
<dbReference type="CDD" id="cd00156">
    <property type="entry name" value="REC"/>
    <property type="match status" value="1"/>
</dbReference>
<dbReference type="Gene3D" id="1.10.10.10">
    <property type="entry name" value="Winged helix-like DNA-binding domain superfamily/Winged helix DNA-binding domain"/>
    <property type="match status" value="1"/>
</dbReference>
<dbReference type="PROSITE" id="PS50921">
    <property type="entry name" value="ANTAR"/>
    <property type="match status" value="1"/>
</dbReference>
<dbReference type="SMART" id="SM01012">
    <property type="entry name" value="ANTAR"/>
    <property type="match status" value="1"/>
</dbReference>
<evidence type="ECO:0000256" key="2">
    <source>
        <dbReference type="SAM" id="Coils"/>
    </source>
</evidence>
<protein>
    <submittedName>
        <fullName evidence="5">ANTAR domain-containing protein</fullName>
    </submittedName>
</protein>